<accession>A0A8J8NAN0</accession>
<keyword evidence="2" id="KW-1185">Reference proteome</keyword>
<dbReference type="Proteomes" id="UP000785679">
    <property type="component" value="Unassembled WGS sequence"/>
</dbReference>
<reference evidence="1" key="1">
    <citation type="submission" date="2019-06" db="EMBL/GenBank/DDBJ databases">
        <authorList>
            <person name="Zheng W."/>
        </authorList>
    </citation>
    <scope>NUCLEOTIDE SEQUENCE</scope>
    <source>
        <strain evidence="1">QDHG01</strain>
    </source>
</reference>
<protein>
    <submittedName>
        <fullName evidence="1">Uncharacterized protein</fullName>
    </submittedName>
</protein>
<sequence>MVLGVSPQLFQEMKLPNCSVLNCCSSLKTISPYALLSLQFMALTLLQVMMTHPSKACQGSLSSIAANQFPPLCFLVKQLHLCQVHSFSQRCFSGGSSRQGTHPHLQWCNNHQSSLSDRGYSEWLQQNFCQKSLVSLGDPKHQQAQRQVKWRSDLQYHSSRKVSTWERNSKTCSEYYYQISLPSIF</sequence>
<gene>
    <name evidence="1" type="ORF">FGO68_gene8514</name>
</gene>
<dbReference type="AlphaFoldDB" id="A0A8J8NAN0"/>
<name>A0A8J8NAN0_HALGN</name>
<proteinExistence type="predicted"/>
<comment type="caution">
    <text evidence="1">The sequence shown here is derived from an EMBL/GenBank/DDBJ whole genome shotgun (WGS) entry which is preliminary data.</text>
</comment>
<evidence type="ECO:0000313" key="1">
    <source>
        <dbReference type="EMBL" id="TNV71205.1"/>
    </source>
</evidence>
<evidence type="ECO:0000313" key="2">
    <source>
        <dbReference type="Proteomes" id="UP000785679"/>
    </source>
</evidence>
<dbReference type="EMBL" id="RRYP01030307">
    <property type="protein sequence ID" value="TNV71205.1"/>
    <property type="molecule type" value="Genomic_DNA"/>
</dbReference>
<organism evidence="1 2">
    <name type="scientific">Halteria grandinella</name>
    <dbReference type="NCBI Taxonomy" id="5974"/>
    <lineage>
        <taxon>Eukaryota</taxon>
        <taxon>Sar</taxon>
        <taxon>Alveolata</taxon>
        <taxon>Ciliophora</taxon>
        <taxon>Intramacronucleata</taxon>
        <taxon>Spirotrichea</taxon>
        <taxon>Stichotrichia</taxon>
        <taxon>Sporadotrichida</taxon>
        <taxon>Halteriidae</taxon>
        <taxon>Halteria</taxon>
    </lineage>
</organism>